<dbReference type="InterPro" id="IPR019756">
    <property type="entry name" value="Pept_S26A_signal_pept_1_Ser-AS"/>
</dbReference>
<dbReference type="InParanoid" id="A0A1U8AQX3"/>
<dbReference type="GO" id="GO:0006465">
    <property type="term" value="P:signal peptide processing"/>
    <property type="evidence" value="ECO:0000318"/>
    <property type="project" value="GO_Central"/>
</dbReference>
<dbReference type="RefSeq" id="XP_010270271.1">
    <property type="nucleotide sequence ID" value="XM_010271969.2"/>
</dbReference>
<dbReference type="GO" id="GO:0009535">
    <property type="term" value="C:chloroplast thylakoid membrane"/>
    <property type="evidence" value="ECO:0000318"/>
    <property type="project" value="GO_Central"/>
</dbReference>
<evidence type="ECO:0000256" key="2">
    <source>
        <dbReference type="ARBA" id="ARBA00004229"/>
    </source>
</evidence>
<dbReference type="OrthoDB" id="308440at2759"/>
<evidence type="ECO:0000256" key="5">
    <source>
        <dbReference type="ARBA" id="ARBA00013208"/>
    </source>
</evidence>
<feature type="active site" evidence="12">
    <location>
        <position position="111"/>
    </location>
</feature>
<evidence type="ECO:0000256" key="3">
    <source>
        <dbReference type="ARBA" id="ARBA00004370"/>
    </source>
</evidence>
<organism evidence="14 15">
    <name type="scientific">Nelumbo nucifera</name>
    <name type="common">Sacred lotus</name>
    <dbReference type="NCBI Taxonomy" id="4432"/>
    <lineage>
        <taxon>Eukaryota</taxon>
        <taxon>Viridiplantae</taxon>
        <taxon>Streptophyta</taxon>
        <taxon>Embryophyta</taxon>
        <taxon>Tracheophyta</taxon>
        <taxon>Spermatophyta</taxon>
        <taxon>Magnoliopsida</taxon>
        <taxon>Proteales</taxon>
        <taxon>Nelumbonaceae</taxon>
        <taxon>Nelumbo</taxon>
    </lineage>
</organism>
<evidence type="ECO:0000259" key="13">
    <source>
        <dbReference type="Pfam" id="PF10502"/>
    </source>
</evidence>
<evidence type="ECO:0000256" key="4">
    <source>
        <dbReference type="ARBA" id="ARBA00009370"/>
    </source>
</evidence>
<keyword evidence="9" id="KW-0378">Hydrolase</keyword>
<dbReference type="eggNOG" id="KOG0171">
    <property type="taxonomic scope" value="Eukaryota"/>
</dbReference>
<dbReference type="GO" id="GO:0010027">
    <property type="term" value="P:thylakoid membrane organization"/>
    <property type="evidence" value="ECO:0000318"/>
    <property type="project" value="GO_Central"/>
</dbReference>
<feature type="active site" evidence="12">
    <location>
        <position position="61"/>
    </location>
</feature>
<dbReference type="OMA" id="DNRANSW"/>
<evidence type="ECO:0000313" key="14">
    <source>
        <dbReference type="Proteomes" id="UP000189703"/>
    </source>
</evidence>
<name>A0A1U8AQX3_NELNU</name>
<dbReference type="SUPFAM" id="SSF51306">
    <property type="entry name" value="LexA/Signal peptidase"/>
    <property type="match status" value="1"/>
</dbReference>
<dbReference type="InterPro" id="IPR000223">
    <property type="entry name" value="Pept_S26A_signal_pept_1"/>
</dbReference>
<dbReference type="Gene3D" id="2.10.109.10">
    <property type="entry name" value="Umud Fragment, subunit A"/>
    <property type="match status" value="1"/>
</dbReference>
<keyword evidence="11" id="KW-0472">Membrane</keyword>
<comment type="catalytic activity">
    <reaction evidence="1">
        <text>Cleavage of hydrophobic, N-terminal signal or leader sequences from secreted and periplasmic proteins.</text>
        <dbReference type="EC" id="3.4.21.89"/>
    </reaction>
</comment>
<feature type="domain" description="Peptidase S26" evidence="13">
    <location>
        <begin position="38"/>
        <end position="192"/>
    </location>
</feature>
<dbReference type="STRING" id="4432.A0A1U8AQX3"/>
<evidence type="ECO:0000256" key="6">
    <source>
        <dbReference type="ARBA" id="ARBA00022528"/>
    </source>
</evidence>
<protein>
    <recommendedName>
        <fullName evidence="5">signal peptidase I</fullName>
        <ecNumber evidence="5">3.4.21.89</ecNumber>
    </recommendedName>
</protein>
<evidence type="ECO:0000256" key="11">
    <source>
        <dbReference type="ARBA" id="ARBA00023136"/>
    </source>
</evidence>
<dbReference type="AlphaFoldDB" id="A0A1U8AQX3"/>
<comment type="similarity">
    <text evidence="4">Belongs to the peptidase S26 family.</text>
</comment>
<dbReference type="PANTHER" id="PTHR43390">
    <property type="entry name" value="SIGNAL PEPTIDASE I"/>
    <property type="match status" value="1"/>
</dbReference>
<dbReference type="Pfam" id="PF10502">
    <property type="entry name" value="Peptidase_S26"/>
    <property type="match status" value="1"/>
</dbReference>
<keyword evidence="7" id="KW-0934">Plastid</keyword>
<dbReference type="PANTHER" id="PTHR43390:SF10">
    <property type="entry name" value="PEPTIDASE S26 DOMAIN-CONTAINING PROTEIN"/>
    <property type="match status" value="1"/>
</dbReference>
<keyword evidence="10" id="KW-0809">Transit peptide</keyword>
<gene>
    <name evidence="15" type="primary">LOC104606657</name>
</gene>
<accession>A0A1U8AQX3</accession>
<dbReference type="PROSITE" id="PS00501">
    <property type="entry name" value="SPASE_I_1"/>
    <property type="match status" value="1"/>
</dbReference>
<reference evidence="15" key="1">
    <citation type="submission" date="2025-08" db="UniProtKB">
        <authorList>
            <consortium name="RefSeq"/>
        </authorList>
    </citation>
    <scope>IDENTIFICATION</scope>
</reference>
<evidence type="ECO:0000313" key="15">
    <source>
        <dbReference type="RefSeq" id="XP_010270271.1"/>
    </source>
</evidence>
<dbReference type="GO" id="GO:0004252">
    <property type="term" value="F:serine-type endopeptidase activity"/>
    <property type="evidence" value="ECO:0000318"/>
    <property type="project" value="GO_Central"/>
</dbReference>
<dbReference type="Proteomes" id="UP000189703">
    <property type="component" value="Unplaced"/>
</dbReference>
<dbReference type="InterPro" id="IPR019758">
    <property type="entry name" value="Pept_S26A_signal_pept_1_CS"/>
</dbReference>
<proteinExistence type="inferred from homology"/>
<dbReference type="GeneID" id="104606657"/>
<keyword evidence="6" id="KW-0150">Chloroplast</keyword>
<dbReference type="GO" id="GO:0009003">
    <property type="term" value="F:signal peptidase activity"/>
    <property type="evidence" value="ECO:0007669"/>
    <property type="project" value="UniProtKB-EC"/>
</dbReference>
<evidence type="ECO:0000256" key="8">
    <source>
        <dbReference type="ARBA" id="ARBA00022670"/>
    </source>
</evidence>
<sequence length="199" mass="23090">MSFLKPSVFSRFLLTFPSLRWMPCQSWAFLRWPNLDGFMSVLVLVLIWSMFAEIRFIPSSSMYPTLRVGDRIIAEKVSYYFKNPAVNDLVLFTVPKNLQDMGYKKEDVFIKRIVAKAGDLVQFQHGMLYVNGIAQREDFITEMPTHCKQNETCVSVPRGHVYVLGDNRHNSYDSRSWGPLPIANIYGRFIFRCSRPTNS</sequence>
<dbReference type="PRINTS" id="PR00727">
    <property type="entry name" value="LEADERPTASE"/>
</dbReference>
<dbReference type="FunFam" id="2.10.109.10:FF:000012">
    <property type="entry name" value="Peptidase/ serine-type peptidase"/>
    <property type="match status" value="1"/>
</dbReference>
<dbReference type="EC" id="3.4.21.89" evidence="5"/>
<evidence type="ECO:0000256" key="10">
    <source>
        <dbReference type="ARBA" id="ARBA00022946"/>
    </source>
</evidence>
<dbReference type="InterPro" id="IPR019533">
    <property type="entry name" value="Peptidase_S26"/>
</dbReference>
<evidence type="ECO:0000256" key="7">
    <source>
        <dbReference type="ARBA" id="ARBA00022640"/>
    </source>
</evidence>
<dbReference type="NCBIfam" id="TIGR02227">
    <property type="entry name" value="sigpep_I_bact"/>
    <property type="match status" value="1"/>
</dbReference>
<dbReference type="KEGG" id="nnu:104606657"/>
<evidence type="ECO:0000256" key="9">
    <source>
        <dbReference type="ARBA" id="ARBA00022801"/>
    </source>
</evidence>
<keyword evidence="14" id="KW-1185">Reference proteome</keyword>
<evidence type="ECO:0000256" key="12">
    <source>
        <dbReference type="PIRSR" id="PIRSR600223-1"/>
    </source>
</evidence>
<dbReference type="InterPro" id="IPR036286">
    <property type="entry name" value="LexA/Signal_pep-like_sf"/>
</dbReference>
<keyword evidence="8" id="KW-0645">Protease</keyword>
<evidence type="ECO:0000256" key="1">
    <source>
        <dbReference type="ARBA" id="ARBA00000677"/>
    </source>
</evidence>
<comment type="subcellular location">
    <subcellularLocation>
        <location evidence="3">Membrane</location>
    </subcellularLocation>
    <subcellularLocation>
        <location evidence="2">Plastid</location>
        <location evidence="2">Chloroplast</location>
    </subcellularLocation>
</comment>
<dbReference type="CDD" id="cd06530">
    <property type="entry name" value="S26_SPase_I"/>
    <property type="match status" value="1"/>
</dbReference>
<dbReference type="PROSITE" id="PS00761">
    <property type="entry name" value="SPASE_I_3"/>
    <property type="match status" value="1"/>
</dbReference>